<keyword evidence="2" id="KW-1185">Reference proteome</keyword>
<reference evidence="1" key="1">
    <citation type="submission" date="2022-07" db="EMBL/GenBank/DDBJ databases">
        <title>Isolation, identification, and degradation of a PFOSA degrading strain from sewage treatment plant.</title>
        <authorList>
            <person name="Zhang L."/>
            <person name="Huo Y."/>
        </authorList>
    </citation>
    <scope>NUCLEOTIDE SEQUENCE</scope>
    <source>
        <strain evidence="1">C1</strain>
    </source>
</reference>
<dbReference type="EMBL" id="CP101751">
    <property type="protein sequence ID" value="UUC47164.1"/>
    <property type="molecule type" value="Genomic_DNA"/>
</dbReference>
<sequence>MVVQFEKETDGVLLLCSKKGLKKYYEKREFNYDFPEGIIPLVNQGIIAAIVTESGDDVTGEILVMEGMNDKENYTLSSENKLFIEPEDDIFVLSHSEFTQICDQYQGDIDRFDFWNEKIMISNLRSGWAFLFIHTKVSDEIPYINIIFQLTFSTIEPPYENVNSISAV</sequence>
<proteinExistence type="predicted"/>
<organism evidence="1 2">
    <name type="scientific">Flavobacterium cerinum</name>
    <dbReference type="NCBI Taxonomy" id="2502784"/>
    <lineage>
        <taxon>Bacteria</taxon>
        <taxon>Pseudomonadati</taxon>
        <taxon>Bacteroidota</taxon>
        <taxon>Flavobacteriia</taxon>
        <taxon>Flavobacteriales</taxon>
        <taxon>Flavobacteriaceae</taxon>
        <taxon>Flavobacterium</taxon>
    </lineage>
</organism>
<evidence type="ECO:0000313" key="1">
    <source>
        <dbReference type="EMBL" id="UUC47164.1"/>
    </source>
</evidence>
<dbReference type="RefSeq" id="WP_256552800.1">
    <property type="nucleotide sequence ID" value="NZ_CP101751.1"/>
</dbReference>
<dbReference type="Proteomes" id="UP001059844">
    <property type="component" value="Chromosome"/>
</dbReference>
<evidence type="ECO:0000313" key="2">
    <source>
        <dbReference type="Proteomes" id="UP001059844"/>
    </source>
</evidence>
<name>A0ABY5J0R7_9FLAO</name>
<accession>A0ABY5J0R7</accession>
<gene>
    <name evidence="1" type="ORF">NOX80_08185</name>
</gene>
<protein>
    <submittedName>
        <fullName evidence="1">Uncharacterized protein</fullName>
    </submittedName>
</protein>